<comment type="caution">
    <text evidence="4">The sequence shown here is derived from an EMBL/GenBank/DDBJ whole genome shotgun (WGS) entry which is preliminary data.</text>
</comment>
<evidence type="ECO:0000259" key="3">
    <source>
        <dbReference type="Pfam" id="PF03061"/>
    </source>
</evidence>
<organism evidence="4 5">
    <name type="scientific">Azospirillum cavernae</name>
    <dbReference type="NCBI Taxonomy" id="2320860"/>
    <lineage>
        <taxon>Bacteria</taxon>
        <taxon>Pseudomonadati</taxon>
        <taxon>Pseudomonadota</taxon>
        <taxon>Alphaproteobacteria</taxon>
        <taxon>Rhodospirillales</taxon>
        <taxon>Azospirillaceae</taxon>
        <taxon>Azospirillum</taxon>
    </lineage>
</organism>
<keyword evidence="5" id="KW-1185">Reference proteome</keyword>
<reference evidence="4 5" key="1">
    <citation type="submission" date="2018-09" db="EMBL/GenBank/DDBJ databases">
        <authorList>
            <person name="Zhu H."/>
        </authorList>
    </citation>
    <scope>NUCLEOTIDE SEQUENCE [LARGE SCALE GENOMIC DNA]</scope>
    <source>
        <strain evidence="4 5">K2W22B-5</strain>
    </source>
</reference>
<dbReference type="InterPro" id="IPR039298">
    <property type="entry name" value="ACOT13"/>
</dbReference>
<dbReference type="AlphaFoldDB" id="A0A418W043"/>
<dbReference type="OrthoDB" id="9806185at2"/>
<dbReference type="Pfam" id="PF03061">
    <property type="entry name" value="4HBT"/>
    <property type="match status" value="1"/>
</dbReference>
<accession>A0A418W043</accession>
<dbReference type="CDD" id="cd03443">
    <property type="entry name" value="PaaI_thioesterase"/>
    <property type="match status" value="1"/>
</dbReference>
<dbReference type="Proteomes" id="UP000283458">
    <property type="component" value="Unassembled WGS sequence"/>
</dbReference>
<evidence type="ECO:0000256" key="1">
    <source>
        <dbReference type="ARBA" id="ARBA00008324"/>
    </source>
</evidence>
<gene>
    <name evidence="4" type="ORF">D3877_01205</name>
</gene>
<dbReference type="Gene3D" id="3.10.129.10">
    <property type="entry name" value="Hotdog Thioesterase"/>
    <property type="match status" value="1"/>
</dbReference>
<dbReference type="InterPro" id="IPR003736">
    <property type="entry name" value="PAAI_dom"/>
</dbReference>
<name>A0A418W043_9PROT</name>
<dbReference type="NCBIfam" id="TIGR00369">
    <property type="entry name" value="unchar_dom_1"/>
    <property type="match status" value="1"/>
</dbReference>
<dbReference type="InterPro" id="IPR006683">
    <property type="entry name" value="Thioestr_dom"/>
</dbReference>
<evidence type="ECO:0000313" key="4">
    <source>
        <dbReference type="EMBL" id="RJF83338.1"/>
    </source>
</evidence>
<dbReference type="EMBL" id="QYUL01000001">
    <property type="protein sequence ID" value="RJF83338.1"/>
    <property type="molecule type" value="Genomic_DNA"/>
</dbReference>
<evidence type="ECO:0000256" key="2">
    <source>
        <dbReference type="ARBA" id="ARBA00022801"/>
    </source>
</evidence>
<dbReference type="PANTHER" id="PTHR21660">
    <property type="entry name" value="THIOESTERASE SUPERFAMILY MEMBER-RELATED"/>
    <property type="match status" value="1"/>
</dbReference>
<keyword evidence="2" id="KW-0378">Hydrolase</keyword>
<dbReference type="SUPFAM" id="SSF54637">
    <property type="entry name" value="Thioesterase/thiol ester dehydrase-isomerase"/>
    <property type="match status" value="1"/>
</dbReference>
<evidence type="ECO:0000313" key="5">
    <source>
        <dbReference type="Proteomes" id="UP000283458"/>
    </source>
</evidence>
<protein>
    <submittedName>
        <fullName evidence="4">PaaI family thioesterase</fullName>
    </submittedName>
</protein>
<dbReference type="InterPro" id="IPR029069">
    <property type="entry name" value="HotDog_dom_sf"/>
</dbReference>
<proteinExistence type="inferred from homology"/>
<dbReference type="PANTHER" id="PTHR21660:SF1">
    <property type="entry name" value="ACYL-COENZYME A THIOESTERASE 13"/>
    <property type="match status" value="1"/>
</dbReference>
<feature type="domain" description="Thioesterase" evidence="3">
    <location>
        <begin position="55"/>
        <end position="130"/>
    </location>
</feature>
<comment type="similarity">
    <text evidence="1">Belongs to the thioesterase PaaI family.</text>
</comment>
<dbReference type="GO" id="GO:0047617">
    <property type="term" value="F:fatty acyl-CoA hydrolase activity"/>
    <property type="evidence" value="ECO:0007669"/>
    <property type="project" value="InterPro"/>
</dbReference>
<sequence>MSTRFEPRDPDWKARCLASFDKQPICKTLGIELTAVEPGFCEMRLPFRDDLTQQHGFFHAGMVATLADNAGGYAAYSLMPAGAEVLAVEFKINLMSPAKGDVMIARGRVVKAGRTLVITQVEISMLDGGVEKDCALMQQTTFCQMPK</sequence>
<dbReference type="RefSeq" id="WP_119828978.1">
    <property type="nucleotide sequence ID" value="NZ_QYUL01000001.1"/>
</dbReference>